<protein>
    <submittedName>
        <fullName evidence="2">Crotonobetainyl-CoA:carnitine CoA-transferase CaiB-like acyl-CoA transferase</fullName>
    </submittedName>
</protein>
<dbReference type="InterPro" id="IPR044855">
    <property type="entry name" value="CoA-Trfase_III_dom3_sf"/>
</dbReference>
<sequence length="402" mass="43856">MSVELLSGARSTMQHKPLTGIRILEIGGYISLPYGTSLLCALGAEVVKVEKPGDGEDFRRRDNNRSVYFIQVNAGKRSLAVDLKRPEGVALVKKLIPRFDVVLENMRPGKLAALGLGPDDCRALRPDLVYGSVTGFGSGGPLASRPAYDTIGHAFGGLYSLFSDAGNYQLAGGLCADLVTGLATATGVLAALVGRASSGAGQHVETSIMEAVSTLTTDAITQYFETGTDPDRQSRHPQAQNFCVQTASGEFLALHLSSSQKFWRSLCAAMSRPDLPEDPRFAEFRHRERNYFELVKIVEAEFATKPKDEWEKRLAEFDVPFAPVLTMSGYIEHPQVKWLDLIEPERNGVSLVRPPWRFEGSRPERGGDAPRVGQHSREVASEICDDAELDELVAAGVLYVES</sequence>
<comment type="caution">
    <text evidence="2">The sequence shown here is derived from an EMBL/GenBank/DDBJ whole genome shotgun (WGS) entry which is preliminary data.</text>
</comment>
<dbReference type="InterPro" id="IPR050483">
    <property type="entry name" value="CoA-transferase_III_domain"/>
</dbReference>
<dbReference type="Gene3D" id="3.40.50.10540">
    <property type="entry name" value="Crotonobetainyl-coa:carnitine coa-transferase, domain 1"/>
    <property type="match status" value="1"/>
</dbReference>
<dbReference type="PANTHER" id="PTHR48207:SF3">
    <property type="entry name" value="SUCCINATE--HYDROXYMETHYLGLUTARATE COA-TRANSFERASE"/>
    <property type="match status" value="1"/>
</dbReference>
<evidence type="ECO:0000313" key="3">
    <source>
        <dbReference type="Proteomes" id="UP000754495"/>
    </source>
</evidence>
<keyword evidence="1" id="KW-0808">Transferase</keyword>
<name>A0ABX0SUW3_9PSEU</name>
<evidence type="ECO:0000313" key="2">
    <source>
        <dbReference type="EMBL" id="NIH80762.1"/>
    </source>
</evidence>
<dbReference type="Pfam" id="PF02515">
    <property type="entry name" value="CoA_transf_3"/>
    <property type="match status" value="1"/>
</dbReference>
<dbReference type="EMBL" id="JAANOU010000001">
    <property type="protein sequence ID" value="NIH80762.1"/>
    <property type="molecule type" value="Genomic_DNA"/>
</dbReference>
<reference evidence="2 3" key="1">
    <citation type="submission" date="2020-03" db="EMBL/GenBank/DDBJ databases">
        <title>Sequencing the genomes of 1000 actinobacteria strains.</title>
        <authorList>
            <person name="Klenk H.-P."/>
        </authorList>
    </citation>
    <scope>NUCLEOTIDE SEQUENCE [LARGE SCALE GENOMIC DNA]</scope>
    <source>
        <strain evidence="2 3">DSM 45668</strain>
    </source>
</reference>
<dbReference type="Proteomes" id="UP000754495">
    <property type="component" value="Unassembled WGS sequence"/>
</dbReference>
<dbReference type="InterPro" id="IPR003673">
    <property type="entry name" value="CoA-Trfase_fam_III"/>
</dbReference>
<keyword evidence="3" id="KW-1185">Reference proteome</keyword>
<accession>A0ABX0SUW3</accession>
<dbReference type="InterPro" id="IPR023606">
    <property type="entry name" value="CoA-Trfase_III_dom_1_sf"/>
</dbReference>
<proteinExistence type="predicted"/>
<gene>
    <name evidence="2" type="ORF">FHX46_003292</name>
</gene>
<dbReference type="RefSeq" id="WP_208400167.1">
    <property type="nucleotide sequence ID" value="NZ_JAANOU010000001.1"/>
</dbReference>
<organism evidence="2 3">
    <name type="scientific">Amycolatopsis viridis</name>
    <dbReference type="NCBI Taxonomy" id="185678"/>
    <lineage>
        <taxon>Bacteria</taxon>
        <taxon>Bacillati</taxon>
        <taxon>Actinomycetota</taxon>
        <taxon>Actinomycetes</taxon>
        <taxon>Pseudonocardiales</taxon>
        <taxon>Pseudonocardiaceae</taxon>
        <taxon>Amycolatopsis</taxon>
    </lineage>
</organism>
<dbReference type="SUPFAM" id="SSF89796">
    <property type="entry name" value="CoA-transferase family III (CaiB/BaiF)"/>
    <property type="match status" value="1"/>
</dbReference>
<dbReference type="PANTHER" id="PTHR48207">
    <property type="entry name" value="SUCCINATE--HYDROXYMETHYLGLUTARATE COA-TRANSFERASE"/>
    <property type="match status" value="1"/>
</dbReference>
<evidence type="ECO:0000256" key="1">
    <source>
        <dbReference type="ARBA" id="ARBA00022679"/>
    </source>
</evidence>
<dbReference type="Gene3D" id="3.30.1540.10">
    <property type="entry name" value="formyl-coa transferase, domain 3"/>
    <property type="match status" value="1"/>
</dbReference>